<organism evidence="2 3">
    <name type="scientific">Neoasaia chiangmaiensis</name>
    <dbReference type="NCBI Taxonomy" id="320497"/>
    <lineage>
        <taxon>Bacteria</taxon>
        <taxon>Pseudomonadati</taxon>
        <taxon>Pseudomonadota</taxon>
        <taxon>Alphaproteobacteria</taxon>
        <taxon>Acetobacterales</taxon>
        <taxon>Acetobacteraceae</taxon>
        <taxon>Neoasaia</taxon>
    </lineage>
</organism>
<dbReference type="AlphaFoldDB" id="A0A1U9KTJ7"/>
<keyword evidence="1" id="KW-1133">Transmembrane helix</keyword>
<dbReference type="Pfam" id="PF20337">
    <property type="entry name" value="DUF6632"/>
    <property type="match status" value="1"/>
</dbReference>
<protein>
    <submittedName>
        <fullName evidence="2">Uncharacterized protein</fullName>
    </submittedName>
</protein>
<sequence>MKISGAILSVFFAGAALAVILKQNAIIDESSVPLGKLLAWTTGGGNAYLLMLATVYIVWGIYIWLAASDPVKNQLFMDFTIIANIAHPSVMAAMAIVNPTHTMHLLGDVPFGLSVGLILALLWLPVRRQATALGRAPH</sequence>
<reference evidence="2 3" key="1">
    <citation type="submission" date="2016-03" db="EMBL/GenBank/DDBJ databases">
        <title>Acetic acid bacteria sequencing.</title>
        <authorList>
            <person name="Brandt J."/>
            <person name="Jakob F."/>
            <person name="Vogel R.F."/>
        </authorList>
    </citation>
    <scope>NUCLEOTIDE SEQUENCE [LARGE SCALE GENOMIC DNA]</scope>
    <source>
        <strain evidence="2 3">NBRC 101099</strain>
    </source>
</reference>
<evidence type="ECO:0000256" key="1">
    <source>
        <dbReference type="SAM" id="Phobius"/>
    </source>
</evidence>
<evidence type="ECO:0000313" key="3">
    <source>
        <dbReference type="Proteomes" id="UP000188604"/>
    </source>
</evidence>
<dbReference type="Proteomes" id="UP000188604">
    <property type="component" value="Chromosome"/>
</dbReference>
<feature type="transmembrane region" description="Helical" evidence="1">
    <location>
        <begin position="109"/>
        <end position="126"/>
    </location>
</feature>
<dbReference type="EMBL" id="CP014691">
    <property type="protein sequence ID" value="AQS89133.1"/>
    <property type="molecule type" value="Genomic_DNA"/>
</dbReference>
<accession>A0A1U9KTJ7</accession>
<proteinExistence type="predicted"/>
<feature type="transmembrane region" description="Helical" evidence="1">
    <location>
        <begin position="47"/>
        <end position="67"/>
    </location>
</feature>
<keyword evidence="1" id="KW-0812">Transmembrane</keyword>
<gene>
    <name evidence="2" type="ORF">A0U93_15755</name>
</gene>
<name>A0A1U9KTJ7_9PROT</name>
<evidence type="ECO:0000313" key="2">
    <source>
        <dbReference type="EMBL" id="AQS89133.1"/>
    </source>
</evidence>
<feature type="transmembrane region" description="Helical" evidence="1">
    <location>
        <begin position="79"/>
        <end position="97"/>
    </location>
</feature>
<dbReference type="InterPro" id="IPR046572">
    <property type="entry name" value="DUF6632"/>
</dbReference>
<keyword evidence="1" id="KW-0472">Membrane</keyword>
<dbReference type="KEGG" id="nch:A0U93_15755"/>
<keyword evidence="3" id="KW-1185">Reference proteome</keyword>